<dbReference type="InterPro" id="IPR006585">
    <property type="entry name" value="FTP1"/>
</dbReference>
<sequence>MFTALGKKLLRSLFVHVLGFLSLPEGRMVNMECPACEVSHLMFVVRVKRWLEYIPLRCTVISHIPGGETHYFQCNEMEGRYVVVVIPGSAKILTLCEVEVYGSRSVNLALKGVAVQSSLQGSYIASHAIDGNRQTFHLHCTQTEEETNPWWRVDLRNVYRVRSVSITNREDCCPERLDGAEIRIGNSLENNGVMNPR</sequence>
<keyword evidence="5" id="KW-0430">Lectin</keyword>
<keyword evidence="11" id="KW-1185">Reference proteome</keyword>
<dbReference type="PANTHER" id="PTHR45713:SF6">
    <property type="entry name" value="F5_8 TYPE C DOMAIN-CONTAINING PROTEIN"/>
    <property type="match status" value="1"/>
</dbReference>
<dbReference type="SUPFAM" id="SSF49785">
    <property type="entry name" value="Galactose-binding domain-like"/>
    <property type="match status" value="2"/>
</dbReference>
<protein>
    <recommendedName>
        <fullName evidence="9">Fucolectin tachylectin-4 pentraxin-1 domain-containing protein</fullName>
    </recommendedName>
</protein>
<evidence type="ECO:0000256" key="2">
    <source>
        <dbReference type="ARBA" id="ARBA00010147"/>
    </source>
</evidence>
<name>A0ABD0VVL0_UMBPY</name>
<dbReference type="GO" id="GO:0046872">
    <property type="term" value="F:metal ion binding"/>
    <property type="evidence" value="ECO:0007669"/>
    <property type="project" value="UniProtKB-KW"/>
</dbReference>
<dbReference type="Proteomes" id="UP001557470">
    <property type="component" value="Unassembled WGS sequence"/>
</dbReference>
<keyword evidence="8" id="KW-0732">Signal</keyword>
<dbReference type="Pfam" id="PF22633">
    <property type="entry name" value="F5_F8_type_C_2"/>
    <property type="match status" value="1"/>
</dbReference>
<comment type="function">
    <text evidence="1">Acts as a defensive agent. Recognizes blood group fucosylated oligosaccharides including A, B, H and Lewis B-type antigens. Does not recognize Lewis A antigen and has low affinity for monovalent haptens.</text>
</comment>
<gene>
    <name evidence="10" type="ORF">UPYG_G00331970</name>
</gene>
<dbReference type="EMBL" id="JAGEUA010000011">
    <property type="protein sequence ID" value="KAL0961809.1"/>
    <property type="molecule type" value="Genomic_DNA"/>
</dbReference>
<keyword evidence="4" id="KW-0479">Metal-binding</keyword>
<keyword evidence="6" id="KW-0106">Calcium</keyword>
<dbReference type="GO" id="GO:0042806">
    <property type="term" value="F:fucose binding"/>
    <property type="evidence" value="ECO:0007669"/>
    <property type="project" value="UniProtKB-ARBA"/>
</dbReference>
<evidence type="ECO:0000313" key="11">
    <source>
        <dbReference type="Proteomes" id="UP001557470"/>
    </source>
</evidence>
<dbReference type="GO" id="GO:0010185">
    <property type="term" value="P:regulation of cellular defense response"/>
    <property type="evidence" value="ECO:0007669"/>
    <property type="project" value="UniProtKB-ARBA"/>
</dbReference>
<dbReference type="AlphaFoldDB" id="A0ABD0VVL0"/>
<keyword evidence="7" id="KW-1015">Disulfide bond</keyword>
<dbReference type="PANTHER" id="PTHR45713">
    <property type="entry name" value="FTP DOMAIN-CONTAINING PROTEIN"/>
    <property type="match status" value="1"/>
</dbReference>
<reference evidence="10 11" key="1">
    <citation type="submission" date="2024-06" db="EMBL/GenBank/DDBJ databases">
        <authorList>
            <person name="Pan Q."/>
            <person name="Wen M."/>
            <person name="Jouanno E."/>
            <person name="Zahm M."/>
            <person name="Klopp C."/>
            <person name="Cabau C."/>
            <person name="Louis A."/>
            <person name="Berthelot C."/>
            <person name="Parey E."/>
            <person name="Roest Crollius H."/>
            <person name="Montfort J."/>
            <person name="Robinson-Rechavi M."/>
            <person name="Bouchez O."/>
            <person name="Lampietro C."/>
            <person name="Lopez Roques C."/>
            <person name="Donnadieu C."/>
            <person name="Postlethwait J."/>
            <person name="Bobe J."/>
            <person name="Verreycken H."/>
            <person name="Guiguen Y."/>
        </authorList>
    </citation>
    <scope>NUCLEOTIDE SEQUENCE [LARGE SCALE GENOMIC DNA]</scope>
    <source>
        <strain evidence="10">Up_M1</strain>
        <tissue evidence="10">Testis</tissue>
    </source>
</reference>
<comment type="caution">
    <text evidence="10">The sequence shown here is derived from an EMBL/GenBank/DDBJ whole genome shotgun (WGS) entry which is preliminary data.</text>
</comment>
<dbReference type="InterPro" id="IPR051941">
    <property type="entry name" value="BG_Antigen-Binding_Lectin"/>
</dbReference>
<evidence type="ECO:0000256" key="8">
    <source>
        <dbReference type="SAM" id="SignalP"/>
    </source>
</evidence>
<dbReference type="SMART" id="SM00607">
    <property type="entry name" value="FTP"/>
    <property type="match status" value="1"/>
</dbReference>
<evidence type="ECO:0000256" key="7">
    <source>
        <dbReference type="ARBA" id="ARBA00023157"/>
    </source>
</evidence>
<evidence type="ECO:0000259" key="9">
    <source>
        <dbReference type="SMART" id="SM00607"/>
    </source>
</evidence>
<evidence type="ECO:0000256" key="3">
    <source>
        <dbReference type="ARBA" id="ARBA00011233"/>
    </source>
</evidence>
<evidence type="ECO:0000256" key="1">
    <source>
        <dbReference type="ARBA" id="ARBA00002219"/>
    </source>
</evidence>
<evidence type="ECO:0000256" key="5">
    <source>
        <dbReference type="ARBA" id="ARBA00022734"/>
    </source>
</evidence>
<evidence type="ECO:0000256" key="4">
    <source>
        <dbReference type="ARBA" id="ARBA00022723"/>
    </source>
</evidence>
<dbReference type="Gene3D" id="2.60.120.260">
    <property type="entry name" value="Galactose-binding domain-like"/>
    <property type="match status" value="2"/>
</dbReference>
<accession>A0ABD0VVL0</accession>
<dbReference type="InterPro" id="IPR008979">
    <property type="entry name" value="Galactose-bd-like_sf"/>
</dbReference>
<dbReference type="GO" id="GO:0001868">
    <property type="term" value="P:regulation of complement activation, lectin pathway"/>
    <property type="evidence" value="ECO:0007669"/>
    <property type="project" value="UniProtKB-ARBA"/>
</dbReference>
<proteinExistence type="inferred from homology"/>
<organism evidence="10 11">
    <name type="scientific">Umbra pygmaea</name>
    <name type="common">Eastern mudminnow</name>
    <dbReference type="NCBI Taxonomy" id="75934"/>
    <lineage>
        <taxon>Eukaryota</taxon>
        <taxon>Metazoa</taxon>
        <taxon>Chordata</taxon>
        <taxon>Craniata</taxon>
        <taxon>Vertebrata</taxon>
        <taxon>Euteleostomi</taxon>
        <taxon>Actinopterygii</taxon>
        <taxon>Neopterygii</taxon>
        <taxon>Teleostei</taxon>
        <taxon>Protacanthopterygii</taxon>
        <taxon>Esociformes</taxon>
        <taxon>Umbridae</taxon>
        <taxon>Umbra</taxon>
    </lineage>
</organism>
<feature type="signal peptide" evidence="8">
    <location>
        <begin position="1"/>
        <end position="19"/>
    </location>
</feature>
<feature type="chain" id="PRO_5044796591" description="Fucolectin tachylectin-4 pentraxin-1 domain-containing protein" evidence="8">
    <location>
        <begin position="20"/>
        <end position="197"/>
    </location>
</feature>
<feature type="domain" description="Fucolectin tachylectin-4 pentraxin-1" evidence="9">
    <location>
        <begin position="105"/>
        <end position="197"/>
    </location>
</feature>
<evidence type="ECO:0000313" key="10">
    <source>
        <dbReference type="EMBL" id="KAL0961809.1"/>
    </source>
</evidence>
<comment type="similarity">
    <text evidence="2">Belongs to the fucolectin family.</text>
</comment>
<evidence type="ECO:0000256" key="6">
    <source>
        <dbReference type="ARBA" id="ARBA00022837"/>
    </source>
</evidence>
<comment type="subunit">
    <text evidence="3">Homotrimer.</text>
</comment>